<keyword evidence="3 8" id="KW-0812">Transmembrane</keyword>
<reference evidence="9" key="2">
    <citation type="submission" date="2023-06" db="EMBL/GenBank/DDBJ databases">
        <authorList>
            <consortium name="Lawrence Berkeley National Laboratory"/>
            <person name="Haridas S."/>
            <person name="Hensen N."/>
            <person name="Bonometti L."/>
            <person name="Westerberg I."/>
            <person name="Brannstrom I.O."/>
            <person name="Guillou S."/>
            <person name="Cros-Aarteil S."/>
            <person name="Calhoun S."/>
            <person name="Kuo A."/>
            <person name="Mondo S."/>
            <person name="Pangilinan J."/>
            <person name="Riley R."/>
            <person name="Labutti K."/>
            <person name="Andreopoulos B."/>
            <person name="Lipzen A."/>
            <person name="Chen C."/>
            <person name="Yanf M."/>
            <person name="Daum C."/>
            <person name="Ng V."/>
            <person name="Clum A."/>
            <person name="Steindorff A."/>
            <person name="Ohm R."/>
            <person name="Martin F."/>
            <person name="Silar P."/>
            <person name="Natvig D."/>
            <person name="Lalanne C."/>
            <person name="Gautier V."/>
            <person name="Ament-Velasquez S.L."/>
            <person name="Kruys A."/>
            <person name="Hutchinson M.I."/>
            <person name="Powell A.J."/>
            <person name="Barry K."/>
            <person name="Miller A.N."/>
            <person name="Grigoriev I.V."/>
            <person name="Debuchy R."/>
            <person name="Gladieux P."/>
            <person name="Thoren M.H."/>
            <person name="Johannesson H."/>
        </authorList>
    </citation>
    <scope>NUCLEOTIDE SEQUENCE</scope>
    <source>
        <strain evidence="9">CBS 314.62</strain>
    </source>
</reference>
<dbReference type="Pfam" id="PF07690">
    <property type="entry name" value="MFS_1"/>
    <property type="match status" value="1"/>
</dbReference>
<dbReference type="EMBL" id="JAULSO010000006">
    <property type="protein sequence ID" value="KAK3681693.1"/>
    <property type="molecule type" value="Genomic_DNA"/>
</dbReference>
<feature type="transmembrane region" description="Helical" evidence="8">
    <location>
        <begin position="231"/>
        <end position="251"/>
    </location>
</feature>
<dbReference type="PANTHER" id="PTHR23501:SF187">
    <property type="entry name" value="MAJOR FACILITATOR SUPERFAMILY (MFS) PROFILE DOMAIN-CONTAINING PROTEIN"/>
    <property type="match status" value="1"/>
</dbReference>
<dbReference type="InterPro" id="IPR036259">
    <property type="entry name" value="MFS_trans_sf"/>
</dbReference>
<proteinExistence type="predicted"/>
<comment type="subcellular location">
    <subcellularLocation>
        <location evidence="1">Membrane</location>
        <topology evidence="1">Multi-pass membrane protein</topology>
    </subcellularLocation>
</comment>
<dbReference type="SUPFAM" id="SSF103473">
    <property type="entry name" value="MFS general substrate transporter"/>
    <property type="match status" value="1"/>
</dbReference>
<reference evidence="9" key="1">
    <citation type="journal article" date="2023" name="Mol. Phylogenet. Evol.">
        <title>Genome-scale phylogeny and comparative genomics of the fungal order Sordariales.</title>
        <authorList>
            <person name="Hensen N."/>
            <person name="Bonometti L."/>
            <person name="Westerberg I."/>
            <person name="Brannstrom I.O."/>
            <person name="Guillou S."/>
            <person name="Cros-Aarteil S."/>
            <person name="Calhoun S."/>
            <person name="Haridas S."/>
            <person name="Kuo A."/>
            <person name="Mondo S."/>
            <person name="Pangilinan J."/>
            <person name="Riley R."/>
            <person name="LaButti K."/>
            <person name="Andreopoulos B."/>
            <person name="Lipzen A."/>
            <person name="Chen C."/>
            <person name="Yan M."/>
            <person name="Daum C."/>
            <person name="Ng V."/>
            <person name="Clum A."/>
            <person name="Steindorff A."/>
            <person name="Ohm R.A."/>
            <person name="Martin F."/>
            <person name="Silar P."/>
            <person name="Natvig D.O."/>
            <person name="Lalanne C."/>
            <person name="Gautier V."/>
            <person name="Ament-Velasquez S.L."/>
            <person name="Kruys A."/>
            <person name="Hutchinson M.I."/>
            <person name="Powell A.J."/>
            <person name="Barry K."/>
            <person name="Miller A.N."/>
            <person name="Grigoriev I.V."/>
            <person name="Debuchy R."/>
            <person name="Gladieux P."/>
            <person name="Hiltunen Thoren M."/>
            <person name="Johannesson H."/>
        </authorList>
    </citation>
    <scope>NUCLEOTIDE SEQUENCE</scope>
    <source>
        <strain evidence="9">CBS 314.62</strain>
    </source>
</reference>
<name>A0AAE0X0E5_9PEZI</name>
<organism evidence="9 10">
    <name type="scientific">Podospora appendiculata</name>
    <dbReference type="NCBI Taxonomy" id="314037"/>
    <lineage>
        <taxon>Eukaryota</taxon>
        <taxon>Fungi</taxon>
        <taxon>Dikarya</taxon>
        <taxon>Ascomycota</taxon>
        <taxon>Pezizomycotina</taxon>
        <taxon>Sordariomycetes</taxon>
        <taxon>Sordariomycetidae</taxon>
        <taxon>Sordariales</taxon>
        <taxon>Podosporaceae</taxon>
        <taxon>Podospora</taxon>
    </lineage>
</organism>
<evidence type="ECO:0000256" key="3">
    <source>
        <dbReference type="ARBA" id="ARBA00022692"/>
    </source>
</evidence>
<dbReference type="AlphaFoldDB" id="A0AAE0X0E5"/>
<feature type="compositionally biased region" description="Acidic residues" evidence="7">
    <location>
        <begin position="1"/>
        <end position="11"/>
    </location>
</feature>
<sequence length="459" mass="48393">MAADPEKEDEPPVNCSDIDPDTAKKTQMQPSQEPSIIDEATPAGTPPVAAAALLTPAAQPAANGWHFWAIFPPLSISTLLTGLDLTIGSSALPKVSAELDSATTITAFLPLYGQLAQVFGRRWPTIAAVAIFALGSGISGDASSTAIDLVSVRERGKYIGIIHAEFGVGKAIEPPIGGVIAQYMTWRWIFYLNLPICGLRRVDMLTMWRVYFLPVYFQAVLLASPPRSGVLLLPTILIGIPAAIVAGQVLARCGKYRPIHFAGFAVAALASGLYIDLDAGSSLAKVVVYQILVGMGGGCLLTTMLPSVQASHPQTAVAPATATWAFMRSFGNIWGIAVPAAIFNNQFTACVGAISSPAVRAFFGAGDAYSRVSAEYISALPPQLRAEVVDAYRGALRVIWIVCVAFNGLGLLLVFVEEEITLRTTLQSDFALKEAAGWRVADMDAEKNAGALGAIAAGC</sequence>
<keyword evidence="10" id="KW-1185">Reference proteome</keyword>
<comment type="caution">
    <text evidence="9">The sequence shown here is derived from an EMBL/GenBank/DDBJ whole genome shotgun (WGS) entry which is preliminary data.</text>
</comment>
<dbReference type="Proteomes" id="UP001270362">
    <property type="component" value="Unassembled WGS sequence"/>
</dbReference>
<evidence type="ECO:0000256" key="8">
    <source>
        <dbReference type="SAM" id="Phobius"/>
    </source>
</evidence>
<dbReference type="Gene3D" id="1.20.1250.20">
    <property type="entry name" value="MFS general substrate transporter like domains"/>
    <property type="match status" value="2"/>
</dbReference>
<evidence type="ECO:0000256" key="2">
    <source>
        <dbReference type="ARBA" id="ARBA00022448"/>
    </source>
</evidence>
<evidence type="ECO:0000256" key="4">
    <source>
        <dbReference type="ARBA" id="ARBA00022989"/>
    </source>
</evidence>
<evidence type="ECO:0000256" key="5">
    <source>
        <dbReference type="ARBA" id="ARBA00023136"/>
    </source>
</evidence>
<evidence type="ECO:0000256" key="7">
    <source>
        <dbReference type="SAM" id="MobiDB-lite"/>
    </source>
</evidence>
<accession>A0AAE0X0E5</accession>
<evidence type="ECO:0000256" key="6">
    <source>
        <dbReference type="ARBA" id="ARBA00023180"/>
    </source>
</evidence>
<keyword evidence="4 8" id="KW-1133">Transmembrane helix</keyword>
<keyword evidence="5 8" id="KW-0472">Membrane</keyword>
<keyword evidence="2" id="KW-0813">Transport</keyword>
<keyword evidence="6" id="KW-0325">Glycoprotein</keyword>
<feature type="compositionally biased region" description="Polar residues" evidence="7">
    <location>
        <begin position="25"/>
        <end position="34"/>
    </location>
</feature>
<evidence type="ECO:0000313" key="10">
    <source>
        <dbReference type="Proteomes" id="UP001270362"/>
    </source>
</evidence>
<evidence type="ECO:0000313" key="9">
    <source>
        <dbReference type="EMBL" id="KAK3681693.1"/>
    </source>
</evidence>
<feature type="transmembrane region" description="Helical" evidence="8">
    <location>
        <begin position="395"/>
        <end position="416"/>
    </location>
</feature>
<protein>
    <submittedName>
        <fullName evidence="9">Major facilitator superfamily domain-containing protein</fullName>
    </submittedName>
</protein>
<gene>
    <name evidence="9" type="ORF">B0T22DRAFT_485165</name>
</gene>
<feature type="transmembrane region" description="Helical" evidence="8">
    <location>
        <begin position="258"/>
        <end position="275"/>
    </location>
</feature>
<dbReference type="GO" id="GO:0022857">
    <property type="term" value="F:transmembrane transporter activity"/>
    <property type="evidence" value="ECO:0007669"/>
    <property type="project" value="InterPro"/>
</dbReference>
<dbReference type="PANTHER" id="PTHR23501">
    <property type="entry name" value="MAJOR FACILITATOR SUPERFAMILY"/>
    <property type="match status" value="1"/>
</dbReference>
<feature type="region of interest" description="Disordered" evidence="7">
    <location>
        <begin position="1"/>
        <end position="42"/>
    </location>
</feature>
<evidence type="ECO:0000256" key="1">
    <source>
        <dbReference type="ARBA" id="ARBA00004141"/>
    </source>
</evidence>
<dbReference type="InterPro" id="IPR011701">
    <property type="entry name" value="MFS"/>
</dbReference>
<dbReference type="GO" id="GO:0005886">
    <property type="term" value="C:plasma membrane"/>
    <property type="evidence" value="ECO:0007669"/>
    <property type="project" value="TreeGrafter"/>
</dbReference>
<feature type="transmembrane region" description="Helical" evidence="8">
    <location>
        <begin position="287"/>
        <end position="305"/>
    </location>
</feature>